<name>A0A7W7YMW2_9BACT</name>
<dbReference type="GO" id="GO:0008168">
    <property type="term" value="F:methyltransferase activity"/>
    <property type="evidence" value="ECO:0007669"/>
    <property type="project" value="UniProtKB-KW"/>
</dbReference>
<dbReference type="EMBL" id="JACHIF010000007">
    <property type="protein sequence ID" value="MBB5039128.1"/>
    <property type="molecule type" value="Genomic_DNA"/>
</dbReference>
<dbReference type="CDD" id="cd02440">
    <property type="entry name" value="AdoMet_MTases"/>
    <property type="match status" value="1"/>
</dbReference>
<comment type="caution">
    <text evidence="2">The sequence shown here is derived from an EMBL/GenBank/DDBJ whole genome shotgun (WGS) entry which is preliminary data.</text>
</comment>
<dbReference type="GO" id="GO:0032259">
    <property type="term" value="P:methylation"/>
    <property type="evidence" value="ECO:0007669"/>
    <property type="project" value="UniProtKB-KW"/>
</dbReference>
<keyword evidence="2" id="KW-0830">Ubiquinone</keyword>
<keyword evidence="2" id="KW-0489">Methyltransferase</keyword>
<accession>A0A7W7YMW2</accession>
<keyword evidence="3" id="KW-1185">Reference proteome</keyword>
<dbReference type="RefSeq" id="WP_184210560.1">
    <property type="nucleotide sequence ID" value="NZ_JACHIF010000007.1"/>
</dbReference>
<keyword evidence="2" id="KW-0808">Transferase</keyword>
<protein>
    <submittedName>
        <fullName evidence="2">Ubiquinone/menaquinone biosynthesis C-methylase UbiE/uncharacterized protein YbaR (Trm112 family)</fullName>
    </submittedName>
</protein>
<dbReference type="InterPro" id="IPR041698">
    <property type="entry name" value="Methyltransf_25"/>
</dbReference>
<evidence type="ECO:0000259" key="1">
    <source>
        <dbReference type="Pfam" id="PF13649"/>
    </source>
</evidence>
<gene>
    <name evidence="2" type="ORF">HNQ64_003397</name>
</gene>
<dbReference type="SUPFAM" id="SSF53335">
    <property type="entry name" value="S-adenosyl-L-methionine-dependent methyltransferases"/>
    <property type="match status" value="1"/>
</dbReference>
<dbReference type="InterPro" id="IPR029063">
    <property type="entry name" value="SAM-dependent_MTases_sf"/>
</dbReference>
<sequence length="284" mass="31732">MLRQEAGAQGNDEKMIELSYDLQAGSYVGALADPALLAHKREYCSHVAALLDSLGPIRSILDAGMGEGNMLWLTLSQMTQPPVQIHGFDLCWSRMAVANQWLEKQEPSFDIQISTGSLTEIPYMDSSVDVVWTNHSIEPNHGREAAILSELYRVCSRYVVMLEPAYELGSDEARKRMDEHGYCRNLVGLAQHLGFRVMRHEIFAGNRNPLNPTALLILAKDETAAPVTPRRCCPVYKTELTPMRDCWYSKESMRAYPILGGIPCLRSSQSIVASKLAENFHSDS</sequence>
<dbReference type="AlphaFoldDB" id="A0A7W7YMW2"/>
<evidence type="ECO:0000313" key="2">
    <source>
        <dbReference type="EMBL" id="MBB5039128.1"/>
    </source>
</evidence>
<organism evidence="2 3">
    <name type="scientific">Prosthecobacter dejongeii</name>
    <dbReference type="NCBI Taxonomy" id="48465"/>
    <lineage>
        <taxon>Bacteria</taxon>
        <taxon>Pseudomonadati</taxon>
        <taxon>Verrucomicrobiota</taxon>
        <taxon>Verrucomicrobiia</taxon>
        <taxon>Verrucomicrobiales</taxon>
        <taxon>Verrucomicrobiaceae</taxon>
        <taxon>Prosthecobacter</taxon>
    </lineage>
</organism>
<proteinExistence type="predicted"/>
<dbReference type="Proteomes" id="UP000534294">
    <property type="component" value="Unassembled WGS sequence"/>
</dbReference>
<dbReference type="Pfam" id="PF13649">
    <property type="entry name" value="Methyltransf_25"/>
    <property type="match status" value="1"/>
</dbReference>
<dbReference type="Gene3D" id="3.40.50.150">
    <property type="entry name" value="Vaccinia Virus protein VP39"/>
    <property type="match status" value="1"/>
</dbReference>
<reference evidence="2 3" key="1">
    <citation type="submission" date="2020-08" db="EMBL/GenBank/DDBJ databases">
        <title>Genomic Encyclopedia of Type Strains, Phase IV (KMG-IV): sequencing the most valuable type-strain genomes for metagenomic binning, comparative biology and taxonomic classification.</title>
        <authorList>
            <person name="Goeker M."/>
        </authorList>
    </citation>
    <scope>NUCLEOTIDE SEQUENCE [LARGE SCALE GENOMIC DNA]</scope>
    <source>
        <strain evidence="2 3">DSM 12251</strain>
    </source>
</reference>
<evidence type="ECO:0000313" key="3">
    <source>
        <dbReference type="Proteomes" id="UP000534294"/>
    </source>
</evidence>
<feature type="domain" description="Methyltransferase" evidence="1">
    <location>
        <begin position="60"/>
        <end position="155"/>
    </location>
</feature>